<evidence type="ECO:0000313" key="1">
    <source>
        <dbReference type="EMBL" id="GAI27065.1"/>
    </source>
</evidence>
<dbReference type="EMBL" id="BARV01015114">
    <property type="protein sequence ID" value="GAI27065.1"/>
    <property type="molecule type" value="Genomic_DNA"/>
</dbReference>
<proteinExistence type="predicted"/>
<gene>
    <name evidence="1" type="ORF">S06H3_26192</name>
</gene>
<comment type="caution">
    <text evidence="1">The sequence shown here is derived from an EMBL/GenBank/DDBJ whole genome shotgun (WGS) entry which is preliminary data.</text>
</comment>
<feature type="non-terminal residue" evidence="1">
    <location>
        <position position="1"/>
    </location>
</feature>
<dbReference type="InterPro" id="IPR036188">
    <property type="entry name" value="FAD/NAD-bd_sf"/>
</dbReference>
<dbReference type="Gene3D" id="3.50.50.60">
    <property type="entry name" value="FAD/NAD(P)-binding domain"/>
    <property type="match status" value="1"/>
</dbReference>
<dbReference type="SUPFAM" id="SSF51905">
    <property type="entry name" value="FAD/NAD(P)-binding domain"/>
    <property type="match status" value="1"/>
</dbReference>
<evidence type="ECO:0008006" key="2">
    <source>
        <dbReference type="Google" id="ProtNLM"/>
    </source>
</evidence>
<reference evidence="1" key="1">
    <citation type="journal article" date="2014" name="Front. Microbiol.">
        <title>High frequency of phylogenetically diverse reductive dehalogenase-homologous genes in deep subseafloor sedimentary metagenomes.</title>
        <authorList>
            <person name="Kawai M."/>
            <person name="Futagami T."/>
            <person name="Toyoda A."/>
            <person name="Takaki Y."/>
            <person name="Nishi S."/>
            <person name="Hori S."/>
            <person name="Arai W."/>
            <person name="Tsubouchi T."/>
            <person name="Morono Y."/>
            <person name="Uchiyama I."/>
            <person name="Ito T."/>
            <person name="Fujiyama A."/>
            <person name="Inagaki F."/>
            <person name="Takami H."/>
        </authorList>
    </citation>
    <scope>NUCLEOTIDE SEQUENCE</scope>
    <source>
        <strain evidence="1">Expedition CK06-06</strain>
    </source>
</reference>
<sequence length="296" mass="35080">PVQNNLFVLSVKDRIKIIKSFIQKDYKYKNINLENYEEWLKFQYGDYFAENFPMKYTRKYWTLPATELTTSWVGDRMHKTTIDEILFGAMCEHTNHSYYASEMRYPKKDGYKSFFKLITDNCNVKYNHEVMEIDSSKKEIMFRNGYKTNYDILISSLPLPEIIKIIKDVPLKIKEASEKLLVTSVHLISIGFNRPDIAKYLWFYIYDEDILPARCYSPNLKSLDNVPKGCSSLQFEVYSSKYKPLKMNGDNLLNHVIEKGQKMGLFEINDIEITDYRKVEYGNVIFNRNIEKNRKV</sequence>
<dbReference type="AlphaFoldDB" id="X1NJV0"/>
<protein>
    <recommendedName>
        <fullName evidence="2">Amine oxidase domain-containing protein</fullName>
    </recommendedName>
</protein>
<accession>X1NJV0</accession>
<feature type="non-terminal residue" evidence="1">
    <location>
        <position position="296"/>
    </location>
</feature>
<organism evidence="1">
    <name type="scientific">marine sediment metagenome</name>
    <dbReference type="NCBI Taxonomy" id="412755"/>
    <lineage>
        <taxon>unclassified sequences</taxon>
        <taxon>metagenomes</taxon>
        <taxon>ecological metagenomes</taxon>
    </lineage>
</organism>
<name>X1NJV0_9ZZZZ</name>